<evidence type="ECO:0000313" key="3">
    <source>
        <dbReference type="Proteomes" id="UP001152622"/>
    </source>
</evidence>
<feature type="compositionally biased region" description="Basic and acidic residues" evidence="1">
    <location>
        <begin position="131"/>
        <end position="145"/>
    </location>
</feature>
<dbReference type="AlphaFoldDB" id="A0A9Q1G5S5"/>
<evidence type="ECO:0000256" key="1">
    <source>
        <dbReference type="SAM" id="MobiDB-lite"/>
    </source>
</evidence>
<protein>
    <submittedName>
        <fullName evidence="2">Uncharacterized protein</fullName>
    </submittedName>
</protein>
<evidence type="ECO:0000313" key="2">
    <source>
        <dbReference type="EMBL" id="KAJ8375230.1"/>
    </source>
</evidence>
<sequence>MDECGTVMLFREQYVLMKSVKFLTVPLGPAVRYAPARTGPHCDARCSGRAPEPGPAAAGPRLLPRPVATHCGIITVKSKGLPFDYPPQVLALFQDRHLWFSPSTAVSCVYISVRRPGADSAIEQMRGGGRQSRDRRGPVTGRHEASAPARLALPPSTDGRRTPPISSQLIIAASVRGPRSLSLRRRRGPLLLPRRAPRKAASGPAPGLSESCLPTGAGLERA</sequence>
<organism evidence="2 3">
    <name type="scientific">Synaphobranchus kaupii</name>
    <name type="common">Kaup's arrowtooth eel</name>
    <dbReference type="NCBI Taxonomy" id="118154"/>
    <lineage>
        <taxon>Eukaryota</taxon>
        <taxon>Metazoa</taxon>
        <taxon>Chordata</taxon>
        <taxon>Craniata</taxon>
        <taxon>Vertebrata</taxon>
        <taxon>Euteleostomi</taxon>
        <taxon>Actinopterygii</taxon>
        <taxon>Neopterygii</taxon>
        <taxon>Teleostei</taxon>
        <taxon>Anguilliformes</taxon>
        <taxon>Synaphobranchidae</taxon>
        <taxon>Synaphobranchus</taxon>
    </lineage>
</organism>
<feature type="region of interest" description="Disordered" evidence="1">
    <location>
        <begin position="121"/>
        <end position="168"/>
    </location>
</feature>
<proteinExistence type="predicted"/>
<comment type="caution">
    <text evidence="2">The sequence shown here is derived from an EMBL/GenBank/DDBJ whole genome shotgun (WGS) entry which is preliminary data.</text>
</comment>
<name>A0A9Q1G5S5_SYNKA</name>
<dbReference type="Proteomes" id="UP001152622">
    <property type="component" value="Chromosome 2"/>
</dbReference>
<accession>A0A9Q1G5S5</accession>
<reference evidence="2" key="1">
    <citation type="journal article" date="2023" name="Science">
        <title>Genome structures resolve the early diversification of teleost fishes.</title>
        <authorList>
            <person name="Parey E."/>
            <person name="Louis A."/>
            <person name="Montfort J."/>
            <person name="Bouchez O."/>
            <person name="Roques C."/>
            <person name="Iampietro C."/>
            <person name="Lluch J."/>
            <person name="Castinel A."/>
            <person name="Donnadieu C."/>
            <person name="Desvignes T."/>
            <person name="Floi Bucao C."/>
            <person name="Jouanno E."/>
            <person name="Wen M."/>
            <person name="Mejri S."/>
            <person name="Dirks R."/>
            <person name="Jansen H."/>
            <person name="Henkel C."/>
            <person name="Chen W.J."/>
            <person name="Zahm M."/>
            <person name="Cabau C."/>
            <person name="Klopp C."/>
            <person name="Thompson A.W."/>
            <person name="Robinson-Rechavi M."/>
            <person name="Braasch I."/>
            <person name="Lecointre G."/>
            <person name="Bobe J."/>
            <person name="Postlethwait J.H."/>
            <person name="Berthelot C."/>
            <person name="Roest Crollius H."/>
            <person name="Guiguen Y."/>
        </authorList>
    </citation>
    <scope>NUCLEOTIDE SEQUENCE</scope>
    <source>
        <strain evidence="2">WJC10195</strain>
    </source>
</reference>
<gene>
    <name evidence="2" type="ORF">SKAU_G00058100</name>
</gene>
<dbReference type="EMBL" id="JAINUF010000002">
    <property type="protein sequence ID" value="KAJ8375230.1"/>
    <property type="molecule type" value="Genomic_DNA"/>
</dbReference>
<feature type="region of interest" description="Disordered" evidence="1">
    <location>
        <begin position="182"/>
        <end position="222"/>
    </location>
</feature>
<feature type="compositionally biased region" description="Low complexity" evidence="1">
    <location>
        <begin position="146"/>
        <end position="156"/>
    </location>
</feature>
<keyword evidence="3" id="KW-1185">Reference proteome</keyword>